<gene>
    <name evidence="1" type="ORF">TSUD_61060</name>
</gene>
<reference evidence="2" key="1">
    <citation type="journal article" date="2017" name="Front. Plant Sci.">
        <title>Climate Clever Clovers: New Paradigm to Reduce the Environmental Footprint of Ruminants by Breeding Low Methanogenic Forages Utilizing Haplotype Variation.</title>
        <authorList>
            <person name="Kaur P."/>
            <person name="Appels R."/>
            <person name="Bayer P.E."/>
            <person name="Keeble-Gagnere G."/>
            <person name="Wang J."/>
            <person name="Hirakawa H."/>
            <person name="Shirasawa K."/>
            <person name="Vercoe P."/>
            <person name="Stefanova K."/>
            <person name="Durmic Z."/>
            <person name="Nichols P."/>
            <person name="Revell C."/>
            <person name="Isobe S.N."/>
            <person name="Edwards D."/>
            <person name="Erskine W."/>
        </authorList>
    </citation>
    <scope>NUCLEOTIDE SEQUENCE [LARGE SCALE GENOMIC DNA]</scope>
    <source>
        <strain evidence="2">cv. Daliak</strain>
    </source>
</reference>
<organism evidence="1 2">
    <name type="scientific">Trifolium subterraneum</name>
    <name type="common">Subterranean clover</name>
    <dbReference type="NCBI Taxonomy" id="3900"/>
    <lineage>
        <taxon>Eukaryota</taxon>
        <taxon>Viridiplantae</taxon>
        <taxon>Streptophyta</taxon>
        <taxon>Embryophyta</taxon>
        <taxon>Tracheophyta</taxon>
        <taxon>Spermatophyta</taxon>
        <taxon>Magnoliopsida</taxon>
        <taxon>eudicotyledons</taxon>
        <taxon>Gunneridae</taxon>
        <taxon>Pentapetalae</taxon>
        <taxon>rosids</taxon>
        <taxon>fabids</taxon>
        <taxon>Fabales</taxon>
        <taxon>Fabaceae</taxon>
        <taxon>Papilionoideae</taxon>
        <taxon>50 kb inversion clade</taxon>
        <taxon>NPAAA clade</taxon>
        <taxon>Hologalegina</taxon>
        <taxon>IRL clade</taxon>
        <taxon>Trifolieae</taxon>
        <taxon>Trifolium</taxon>
    </lineage>
</organism>
<keyword evidence="2" id="KW-1185">Reference proteome</keyword>
<dbReference type="AlphaFoldDB" id="A0A2Z6NDN7"/>
<accession>A0A2Z6NDN7</accession>
<sequence length="83" mass="9728">MTIDGAKEDQILSNTSVLNRPRFAESQLVCCYRGHYSFKEYEEYSNNVAVLETENYCRRFGDAPRSKRGLMDDTVVEWPTFDY</sequence>
<evidence type="ECO:0000313" key="1">
    <source>
        <dbReference type="EMBL" id="GAU33975.1"/>
    </source>
</evidence>
<protein>
    <submittedName>
        <fullName evidence="1">Uncharacterized protein</fullName>
    </submittedName>
</protein>
<name>A0A2Z6NDN7_TRISU</name>
<dbReference type="EMBL" id="DF973542">
    <property type="protein sequence ID" value="GAU33975.1"/>
    <property type="molecule type" value="Genomic_DNA"/>
</dbReference>
<dbReference type="OrthoDB" id="677315at2759"/>
<dbReference type="Proteomes" id="UP000242715">
    <property type="component" value="Unassembled WGS sequence"/>
</dbReference>
<proteinExistence type="predicted"/>
<evidence type="ECO:0000313" key="2">
    <source>
        <dbReference type="Proteomes" id="UP000242715"/>
    </source>
</evidence>